<protein>
    <submittedName>
        <fullName evidence="1">Phosphoribosyl-ATP pyrophosphohydrolase</fullName>
    </submittedName>
</protein>
<dbReference type="OrthoDB" id="1910321at2"/>
<organism evidence="1 2">
    <name type="scientific">Fonticella tunisiensis</name>
    <dbReference type="NCBI Taxonomy" id="1096341"/>
    <lineage>
        <taxon>Bacteria</taxon>
        <taxon>Bacillati</taxon>
        <taxon>Bacillota</taxon>
        <taxon>Clostridia</taxon>
        <taxon>Eubacteriales</taxon>
        <taxon>Clostridiaceae</taxon>
        <taxon>Fonticella</taxon>
    </lineage>
</organism>
<accession>A0A4R7KUK2</accession>
<dbReference type="SUPFAM" id="SSF101386">
    <property type="entry name" value="all-alpha NTP pyrophosphatases"/>
    <property type="match status" value="1"/>
</dbReference>
<evidence type="ECO:0000313" key="2">
    <source>
        <dbReference type="Proteomes" id="UP000295325"/>
    </source>
</evidence>
<dbReference type="AlphaFoldDB" id="A0A4R7KUK2"/>
<reference evidence="1 2" key="1">
    <citation type="submission" date="2019-03" db="EMBL/GenBank/DDBJ databases">
        <title>Genomic Encyclopedia of Type Strains, Phase IV (KMG-IV): sequencing the most valuable type-strain genomes for metagenomic binning, comparative biology and taxonomic classification.</title>
        <authorList>
            <person name="Goeker M."/>
        </authorList>
    </citation>
    <scope>NUCLEOTIDE SEQUENCE [LARGE SCALE GENOMIC DNA]</scope>
    <source>
        <strain evidence="1 2">DSM 24455</strain>
    </source>
</reference>
<keyword evidence="2" id="KW-1185">Reference proteome</keyword>
<proteinExistence type="predicted"/>
<dbReference type="GO" id="GO:0016787">
    <property type="term" value="F:hydrolase activity"/>
    <property type="evidence" value="ECO:0007669"/>
    <property type="project" value="UniProtKB-KW"/>
</dbReference>
<comment type="caution">
    <text evidence="1">The sequence shown here is derived from an EMBL/GenBank/DDBJ whole genome shotgun (WGS) entry which is preliminary data.</text>
</comment>
<sequence length="97" mass="11166">MDILVLKKNDTIKEMLSKLDEEVLEVIHAATAENEERVAEEVFDTIQVCIGILDKLERFGADIKGSLERHNKKLLERGWEYEKVIHINVVRGEAYEG</sequence>
<dbReference type="EMBL" id="SOAZ01000002">
    <property type="protein sequence ID" value="TDT63404.1"/>
    <property type="molecule type" value="Genomic_DNA"/>
</dbReference>
<evidence type="ECO:0000313" key="1">
    <source>
        <dbReference type="EMBL" id="TDT63404.1"/>
    </source>
</evidence>
<name>A0A4R7KUK2_9CLOT</name>
<dbReference type="RefSeq" id="WP_133627054.1">
    <property type="nucleotide sequence ID" value="NZ_SOAZ01000002.1"/>
</dbReference>
<keyword evidence="1" id="KW-0378">Hydrolase</keyword>
<gene>
    <name evidence="1" type="ORF">EDD71_102166</name>
</gene>
<dbReference type="InterPro" id="IPR021130">
    <property type="entry name" value="PRib-ATP_PPHydrolase-like"/>
</dbReference>
<dbReference type="Pfam" id="PF01503">
    <property type="entry name" value="PRA-PH"/>
    <property type="match status" value="1"/>
</dbReference>
<dbReference type="Proteomes" id="UP000295325">
    <property type="component" value="Unassembled WGS sequence"/>
</dbReference>
<dbReference type="Gene3D" id="1.10.287.1080">
    <property type="entry name" value="MazG-like"/>
    <property type="match status" value="1"/>
</dbReference>